<dbReference type="HAMAP" id="MF_00800">
    <property type="entry name" value="UPF0340"/>
    <property type="match status" value="1"/>
</dbReference>
<organism evidence="2 3">
    <name type="scientific">Liquorilactobacillus vini DSM 20605</name>
    <dbReference type="NCBI Taxonomy" id="1133569"/>
    <lineage>
        <taxon>Bacteria</taxon>
        <taxon>Bacillati</taxon>
        <taxon>Bacillota</taxon>
        <taxon>Bacilli</taxon>
        <taxon>Lactobacillales</taxon>
        <taxon>Lactobacillaceae</taxon>
        <taxon>Liquorilactobacillus</taxon>
    </lineage>
</organism>
<dbReference type="Proteomes" id="UP000051576">
    <property type="component" value="Unassembled WGS sequence"/>
</dbReference>
<comment type="caution">
    <text evidence="2">The sequence shown here is derived from an EMBL/GenBank/DDBJ whole genome shotgun (WGS) entry which is preliminary data.</text>
</comment>
<dbReference type="AlphaFoldDB" id="A0A0R2CBQ4"/>
<proteinExistence type="inferred from homology"/>
<dbReference type="OrthoDB" id="9803187at2"/>
<evidence type="ECO:0000256" key="1">
    <source>
        <dbReference type="HAMAP-Rule" id="MF_00800"/>
    </source>
</evidence>
<dbReference type="STRING" id="1133569.FD21_GL000808"/>
<dbReference type="SUPFAM" id="SSF110710">
    <property type="entry name" value="TTHA0583/YokD-like"/>
    <property type="match status" value="1"/>
</dbReference>
<comment type="similarity">
    <text evidence="1">Belongs to the UPF0340 family.</text>
</comment>
<keyword evidence="3" id="KW-1185">Reference proteome</keyword>
<dbReference type="eggNOG" id="COG4475">
    <property type="taxonomic scope" value="Bacteria"/>
</dbReference>
<name>A0A0R2CBQ4_9LACO</name>
<dbReference type="InterPro" id="IPR006340">
    <property type="entry name" value="DUF436"/>
</dbReference>
<dbReference type="InterPro" id="IPR028345">
    <property type="entry name" value="Antibiotic_NAT-like"/>
</dbReference>
<dbReference type="PATRIC" id="fig|1133569.4.peg.878"/>
<reference evidence="2 3" key="1">
    <citation type="journal article" date="2015" name="Genome Announc.">
        <title>Expanding the biotechnology potential of lactobacilli through comparative genomics of 213 strains and associated genera.</title>
        <authorList>
            <person name="Sun Z."/>
            <person name="Harris H.M."/>
            <person name="McCann A."/>
            <person name="Guo C."/>
            <person name="Argimon S."/>
            <person name="Zhang W."/>
            <person name="Yang X."/>
            <person name="Jeffery I.B."/>
            <person name="Cooney J.C."/>
            <person name="Kagawa T.F."/>
            <person name="Liu W."/>
            <person name="Song Y."/>
            <person name="Salvetti E."/>
            <person name="Wrobel A."/>
            <person name="Rasinkangas P."/>
            <person name="Parkhill J."/>
            <person name="Rea M.C."/>
            <person name="O'Sullivan O."/>
            <person name="Ritari J."/>
            <person name="Douillard F.P."/>
            <person name="Paul Ross R."/>
            <person name="Yang R."/>
            <person name="Briner A.E."/>
            <person name="Felis G.E."/>
            <person name="de Vos W.M."/>
            <person name="Barrangou R."/>
            <person name="Klaenhammer T.R."/>
            <person name="Caufield P.W."/>
            <person name="Cui Y."/>
            <person name="Zhang H."/>
            <person name="O'Toole P.W."/>
        </authorList>
    </citation>
    <scope>NUCLEOTIDE SEQUENCE [LARGE SCALE GENOMIC DNA]</scope>
    <source>
        <strain evidence="2 3">DSM 20605</strain>
    </source>
</reference>
<evidence type="ECO:0000313" key="2">
    <source>
        <dbReference type="EMBL" id="KRM88794.1"/>
    </source>
</evidence>
<evidence type="ECO:0000313" key="3">
    <source>
        <dbReference type="Proteomes" id="UP000051576"/>
    </source>
</evidence>
<dbReference type="EMBL" id="AYYX01000021">
    <property type="protein sequence ID" value="KRM88794.1"/>
    <property type="molecule type" value="Genomic_DNA"/>
</dbReference>
<dbReference type="Pfam" id="PF04260">
    <property type="entry name" value="DUF436"/>
    <property type="match status" value="1"/>
</dbReference>
<gene>
    <name evidence="2" type="ORF">FD21_GL000808</name>
</gene>
<dbReference type="NCBIfam" id="TIGR01440">
    <property type="entry name" value="TIGR01440 family protein"/>
    <property type="match status" value="1"/>
</dbReference>
<dbReference type="Gene3D" id="3.40.50.10360">
    <property type="entry name" value="Hypothetical protein TT1679"/>
    <property type="match status" value="1"/>
</dbReference>
<sequence>MIFDKGAIYLEVRLDELEKKVITGASELLQAAQLEAGDIFVLGCSTSEIQGDRIGKNSNLEIGQTVIKALLSLLKPQQIQLAVQGCEHLNRALVVEKKVAKANNLEIVSVYPALHAGGAAQVAAFEYFEEPVEVEHIIAQAGMDIGDTSIGMQVKFVQIPVRTSIKEIGAAHTTYLRSRPKLIGGQRAKYQWEDPAKK</sequence>
<dbReference type="PIRSF" id="PIRSF007510">
    <property type="entry name" value="UCP007510"/>
    <property type="match status" value="1"/>
</dbReference>
<accession>A0A0R2CBQ4</accession>
<protein>
    <recommendedName>
        <fullName evidence="1">UPF0340 protein FD21_GL000808</fullName>
    </recommendedName>
</protein>